<dbReference type="InterPro" id="IPR016181">
    <property type="entry name" value="Acyl_CoA_acyltransferase"/>
</dbReference>
<proteinExistence type="predicted"/>
<dbReference type="GO" id="GO:0016747">
    <property type="term" value="F:acyltransferase activity, transferring groups other than amino-acyl groups"/>
    <property type="evidence" value="ECO:0007669"/>
    <property type="project" value="InterPro"/>
</dbReference>
<keyword evidence="1 4" id="KW-0808">Transferase</keyword>
<keyword evidence="2" id="KW-0012">Acyltransferase</keyword>
<evidence type="ECO:0000256" key="1">
    <source>
        <dbReference type="ARBA" id="ARBA00022679"/>
    </source>
</evidence>
<dbReference type="AlphaFoldDB" id="A0A533HXU5"/>
<dbReference type="PROSITE" id="PS51186">
    <property type="entry name" value="GNAT"/>
    <property type="match status" value="1"/>
</dbReference>
<dbReference type="SUPFAM" id="SSF55729">
    <property type="entry name" value="Acyl-CoA N-acyltransferases (Nat)"/>
    <property type="match status" value="1"/>
</dbReference>
<evidence type="ECO:0000313" key="5">
    <source>
        <dbReference type="Proteomes" id="UP000315344"/>
    </source>
</evidence>
<protein>
    <submittedName>
        <fullName evidence="4">GNAT family N-acetyltransferase</fullName>
    </submittedName>
</protein>
<dbReference type="PANTHER" id="PTHR43877">
    <property type="entry name" value="AMINOALKYLPHOSPHONATE N-ACETYLTRANSFERASE-RELATED-RELATED"/>
    <property type="match status" value="1"/>
</dbReference>
<dbReference type="EMBL" id="VAFL01000036">
    <property type="protein sequence ID" value="TKW63265.1"/>
    <property type="molecule type" value="Genomic_DNA"/>
</dbReference>
<dbReference type="InterPro" id="IPR050832">
    <property type="entry name" value="Bact_Acetyltransf"/>
</dbReference>
<feature type="domain" description="N-acetyltransferase" evidence="3">
    <location>
        <begin position="6"/>
        <end position="164"/>
    </location>
</feature>
<evidence type="ECO:0000313" key="4">
    <source>
        <dbReference type="EMBL" id="TKW63265.1"/>
    </source>
</evidence>
<dbReference type="Proteomes" id="UP000315344">
    <property type="component" value="Unassembled WGS sequence"/>
</dbReference>
<accession>A0A533HXU5</accession>
<sequence length="164" mass="18204">MPNAPVVIRPATTDDALGCANVHHTSWVETYSGLLPESHWESDTIERRTENWKRWLERGAGVSVAEVAGQVVGIALGGPGRKIGDHEPVRDRELYSLYVLAEHHGTGVGQALLEAVMPPGVPAQLWVAELNPRARRFYERNGFHPDGARYVDETLDLAEVRHVR</sequence>
<dbReference type="InterPro" id="IPR000182">
    <property type="entry name" value="GNAT_dom"/>
</dbReference>
<name>A0A533HXU5_PARDE</name>
<dbReference type="Gene3D" id="3.40.630.30">
    <property type="match status" value="1"/>
</dbReference>
<organism evidence="4 5">
    <name type="scientific">Paracoccus denitrificans</name>
    <dbReference type="NCBI Taxonomy" id="266"/>
    <lineage>
        <taxon>Bacteria</taxon>
        <taxon>Pseudomonadati</taxon>
        <taxon>Pseudomonadota</taxon>
        <taxon>Alphaproteobacteria</taxon>
        <taxon>Rhodobacterales</taxon>
        <taxon>Paracoccaceae</taxon>
        <taxon>Paracoccus</taxon>
    </lineage>
</organism>
<comment type="caution">
    <text evidence="4">The sequence shown here is derived from an EMBL/GenBank/DDBJ whole genome shotgun (WGS) entry which is preliminary data.</text>
</comment>
<evidence type="ECO:0000256" key="2">
    <source>
        <dbReference type="ARBA" id="ARBA00023315"/>
    </source>
</evidence>
<dbReference type="CDD" id="cd04301">
    <property type="entry name" value="NAT_SF"/>
    <property type="match status" value="1"/>
</dbReference>
<evidence type="ECO:0000259" key="3">
    <source>
        <dbReference type="PROSITE" id="PS51186"/>
    </source>
</evidence>
<dbReference type="Pfam" id="PF00583">
    <property type="entry name" value="Acetyltransf_1"/>
    <property type="match status" value="1"/>
</dbReference>
<reference evidence="4 5" key="1">
    <citation type="journal article" date="2017" name="Nat. Commun.">
        <title>In situ click chemistry generation of cyclooxygenase-2 inhibitors.</title>
        <authorList>
            <person name="Bhardwaj A."/>
            <person name="Kaur J."/>
            <person name="Wuest M."/>
            <person name="Wuest F."/>
        </authorList>
    </citation>
    <scope>NUCLEOTIDE SEQUENCE [LARGE SCALE GENOMIC DNA]</scope>
    <source>
        <strain evidence="4">S2_012_000_R3_94</strain>
    </source>
</reference>
<gene>
    <name evidence="4" type="ORF">DI616_19755</name>
</gene>